<dbReference type="InterPro" id="IPR038125">
    <property type="entry name" value="HTHP_sf"/>
</dbReference>
<dbReference type="OrthoDB" id="72286at2"/>
<accession>A0A2I8F4R7</accession>
<dbReference type="Pfam" id="PF11534">
    <property type="entry name" value="HTHP"/>
    <property type="match status" value="1"/>
</dbReference>
<reference evidence="1 2" key="1">
    <citation type="submission" date="2018-01" db="EMBL/GenBank/DDBJ databases">
        <title>Species boundaries and ecological features among Paraburkholderia terrae DSMZ17804T, P. hospita DSMZ17164T and P. caribensis DSMZ13236T.</title>
        <authorList>
            <person name="Pratama A.A."/>
        </authorList>
    </citation>
    <scope>NUCLEOTIDE SEQUENCE [LARGE SCALE GENOMIC DNA]</scope>
    <source>
        <strain evidence="1 2">DSM 17804</strain>
    </source>
</reference>
<name>A0A2I8F4R7_9BURK</name>
<organism evidence="1 2">
    <name type="scientific">Paraburkholderia terrae</name>
    <dbReference type="NCBI Taxonomy" id="311230"/>
    <lineage>
        <taxon>Bacteria</taxon>
        <taxon>Pseudomonadati</taxon>
        <taxon>Pseudomonadota</taxon>
        <taxon>Betaproteobacteria</taxon>
        <taxon>Burkholderiales</taxon>
        <taxon>Burkholderiaceae</taxon>
        <taxon>Paraburkholderia</taxon>
    </lineage>
</organism>
<dbReference type="InterPro" id="IPR021111">
    <property type="entry name" value="Hexamer_Tyr-coord_heme_pr_HTHP"/>
</dbReference>
<dbReference type="EMBL" id="CP026114">
    <property type="protein sequence ID" value="AUT66866.1"/>
    <property type="molecule type" value="Genomic_DNA"/>
</dbReference>
<dbReference type="Proteomes" id="UP000243502">
    <property type="component" value="Chromosome 4"/>
</dbReference>
<proteinExistence type="predicted"/>
<gene>
    <name evidence="1" type="ORF">C2L65_44190</name>
</gene>
<evidence type="ECO:0000313" key="1">
    <source>
        <dbReference type="EMBL" id="AUT66866.1"/>
    </source>
</evidence>
<dbReference type="AlphaFoldDB" id="A0A2I8F4R7"/>
<sequence length="76" mass="8506">MTPVPNHSLITATAEEGRHLAIKMARVVVKATQPDEAIRERLRDVYANDPNMLIQIGNVVAIEFATFAAANNYWRN</sequence>
<protein>
    <recommendedName>
        <fullName evidence="3">Hexameric tyrosine-coordinated heme protein (HTHP)</fullName>
    </recommendedName>
</protein>
<evidence type="ECO:0000313" key="2">
    <source>
        <dbReference type="Proteomes" id="UP000243502"/>
    </source>
</evidence>
<evidence type="ECO:0008006" key="3">
    <source>
        <dbReference type="Google" id="ProtNLM"/>
    </source>
</evidence>
<dbReference type="Gene3D" id="6.10.80.10">
    <property type="entry name" value="Hexameric tyrosine-coordinated heme protein (HTHP)"/>
    <property type="match status" value="1"/>
</dbReference>
<dbReference type="KEGG" id="pter:C2L65_44190"/>